<dbReference type="RefSeq" id="WP_386195242.1">
    <property type="nucleotide sequence ID" value="NZ_JBHSBC010000043.1"/>
</dbReference>
<feature type="compositionally biased region" description="Acidic residues" evidence="1">
    <location>
        <begin position="545"/>
        <end position="566"/>
    </location>
</feature>
<name>A0ABV8F926_9ACTN</name>
<feature type="region of interest" description="Disordered" evidence="1">
    <location>
        <begin position="279"/>
        <end position="300"/>
    </location>
</feature>
<sequence length="566" mass="62209">MMEKHVAVMVPAEEVSPLWLWDLAQDQPVVELYVPVDGAPVLSLQNGDDDHRGREYRQRSMRWPIPPLVAGEALWQALAALRPLAARIAAWMMPPSGKGGPRTGLTADAQMAAAELEDRLAEAVRYLPQVEIVSAWDLSAVTIHDLAGADLTDEDLAEATARLNATVTPMTPGGVVVVRGLADRMKSARNRARARVRARLAIVAAMAETGRQERDELIRRIASWGERDDTHRSLGAAAGLSHGAVQKILTKVERDDALEAMEDRLAAALEALVRDRNPEPLHPLAATGNHNRQAERERRAQQRCAVPGCAAASRLIVKRWQIDDAVSLPADEDDPDRDPLEDTTTTLSVQPRFDGQPTWTACGTVHARTLADTDRANPAVTGTTPGNLVYHYQVETFRYRPRAAELPRPILRVRHCLELLNDSADALTQAVHAGHLTRAASCLYALKQDVARSALVLSELYTEPTPATLYRHGDPEPGLEVRQVEDGDTLYLRQPAAGGFVWIRRGDPAPRTWAELTASTEGRPLVAVPDVKLVLPTDHERHEQQDDDDGGWYDGDDDPDPYDGHL</sequence>
<dbReference type="EMBL" id="JBHSBC010000043">
    <property type="protein sequence ID" value="MFC3985197.1"/>
    <property type="molecule type" value="Genomic_DNA"/>
</dbReference>
<gene>
    <name evidence="2" type="ORF">ACFOYY_34065</name>
</gene>
<accession>A0ABV8F926</accession>
<protein>
    <submittedName>
        <fullName evidence="2">Uncharacterized protein</fullName>
    </submittedName>
</protein>
<feature type="region of interest" description="Disordered" evidence="1">
    <location>
        <begin position="536"/>
        <end position="566"/>
    </location>
</feature>
<comment type="caution">
    <text evidence="2">The sequence shown here is derived from an EMBL/GenBank/DDBJ whole genome shotgun (WGS) entry which is preliminary data.</text>
</comment>
<evidence type="ECO:0000313" key="3">
    <source>
        <dbReference type="Proteomes" id="UP001595698"/>
    </source>
</evidence>
<keyword evidence="3" id="KW-1185">Reference proteome</keyword>
<feature type="compositionally biased region" description="Acidic residues" evidence="1">
    <location>
        <begin position="330"/>
        <end position="341"/>
    </location>
</feature>
<feature type="region of interest" description="Disordered" evidence="1">
    <location>
        <begin position="327"/>
        <end position="353"/>
    </location>
</feature>
<organism evidence="2 3">
    <name type="scientific">Streptosporangium jomthongense</name>
    <dbReference type="NCBI Taxonomy" id="1193683"/>
    <lineage>
        <taxon>Bacteria</taxon>
        <taxon>Bacillati</taxon>
        <taxon>Actinomycetota</taxon>
        <taxon>Actinomycetes</taxon>
        <taxon>Streptosporangiales</taxon>
        <taxon>Streptosporangiaceae</taxon>
        <taxon>Streptosporangium</taxon>
    </lineage>
</organism>
<reference evidence="3" key="1">
    <citation type="journal article" date="2019" name="Int. J. Syst. Evol. Microbiol.">
        <title>The Global Catalogue of Microorganisms (GCM) 10K type strain sequencing project: providing services to taxonomists for standard genome sequencing and annotation.</title>
        <authorList>
            <consortium name="The Broad Institute Genomics Platform"/>
            <consortium name="The Broad Institute Genome Sequencing Center for Infectious Disease"/>
            <person name="Wu L."/>
            <person name="Ma J."/>
        </authorList>
    </citation>
    <scope>NUCLEOTIDE SEQUENCE [LARGE SCALE GENOMIC DNA]</scope>
    <source>
        <strain evidence="3">TBRC 7912</strain>
    </source>
</reference>
<evidence type="ECO:0000256" key="1">
    <source>
        <dbReference type="SAM" id="MobiDB-lite"/>
    </source>
</evidence>
<proteinExistence type="predicted"/>
<evidence type="ECO:0000313" key="2">
    <source>
        <dbReference type="EMBL" id="MFC3985197.1"/>
    </source>
</evidence>
<dbReference type="Proteomes" id="UP001595698">
    <property type="component" value="Unassembled WGS sequence"/>
</dbReference>